<dbReference type="EMBL" id="CM039436">
    <property type="protein sequence ID" value="KAI4313756.1"/>
    <property type="molecule type" value="Genomic_DNA"/>
</dbReference>
<protein>
    <submittedName>
        <fullName evidence="1">Uncharacterized protein</fullName>
    </submittedName>
</protein>
<organism evidence="1 2">
    <name type="scientific">Bauhinia variegata</name>
    <name type="common">Purple orchid tree</name>
    <name type="synonym">Phanera variegata</name>
    <dbReference type="NCBI Taxonomy" id="167791"/>
    <lineage>
        <taxon>Eukaryota</taxon>
        <taxon>Viridiplantae</taxon>
        <taxon>Streptophyta</taxon>
        <taxon>Embryophyta</taxon>
        <taxon>Tracheophyta</taxon>
        <taxon>Spermatophyta</taxon>
        <taxon>Magnoliopsida</taxon>
        <taxon>eudicotyledons</taxon>
        <taxon>Gunneridae</taxon>
        <taxon>Pentapetalae</taxon>
        <taxon>rosids</taxon>
        <taxon>fabids</taxon>
        <taxon>Fabales</taxon>
        <taxon>Fabaceae</taxon>
        <taxon>Cercidoideae</taxon>
        <taxon>Cercideae</taxon>
        <taxon>Bauhiniinae</taxon>
        <taxon>Bauhinia</taxon>
    </lineage>
</organism>
<proteinExistence type="predicted"/>
<comment type="caution">
    <text evidence="1">The sequence shown here is derived from an EMBL/GenBank/DDBJ whole genome shotgun (WGS) entry which is preliminary data.</text>
</comment>
<keyword evidence="2" id="KW-1185">Reference proteome</keyword>
<name>A0ACB9LQX7_BAUVA</name>
<evidence type="ECO:0000313" key="1">
    <source>
        <dbReference type="EMBL" id="KAI4313756.1"/>
    </source>
</evidence>
<evidence type="ECO:0000313" key="2">
    <source>
        <dbReference type="Proteomes" id="UP000828941"/>
    </source>
</evidence>
<gene>
    <name evidence="1" type="ORF">L6164_026711</name>
</gene>
<reference evidence="1 2" key="1">
    <citation type="journal article" date="2022" name="DNA Res.">
        <title>Chromosomal-level genome assembly of the orchid tree Bauhinia variegata (Leguminosae; Cercidoideae) supports the allotetraploid origin hypothesis of Bauhinia.</title>
        <authorList>
            <person name="Zhong Y."/>
            <person name="Chen Y."/>
            <person name="Zheng D."/>
            <person name="Pang J."/>
            <person name="Liu Y."/>
            <person name="Luo S."/>
            <person name="Meng S."/>
            <person name="Qian L."/>
            <person name="Wei D."/>
            <person name="Dai S."/>
            <person name="Zhou R."/>
        </authorList>
    </citation>
    <scope>NUCLEOTIDE SEQUENCE [LARGE SCALE GENOMIC DNA]</scope>
    <source>
        <strain evidence="1">BV-YZ2020</strain>
    </source>
</reference>
<dbReference type="Proteomes" id="UP000828941">
    <property type="component" value="Chromosome 11"/>
</dbReference>
<accession>A0ACB9LQX7</accession>
<sequence>MFRLSNLSISKTVVAAANIPETDSSSLQSNAPKPHPVPTRKAVTLPGRKKLQPLSPQPSLVKIERIVGAGSFRDGEPQGDSEQRKSVFDLFWGNQFEGPVEKKLRETGEWLVTNTENEFRSAGKGILIFAFQWVLPIWVLSLLVAFGIIKLPFSTPLLDDLLM</sequence>